<dbReference type="SMART" id="SM00267">
    <property type="entry name" value="GGDEF"/>
    <property type="match status" value="1"/>
</dbReference>
<feature type="compositionally biased region" description="Basic and acidic residues" evidence="3">
    <location>
        <begin position="146"/>
        <end position="158"/>
    </location>
</feature>
<dbReference type="HOGENOM" id="CLU_828142_0_0_4"/>
<dbReference type="InterPro" id="IPR035965">
    <property type="entry name" value="PAS-like_dom_sf"/>
</dbReference>
<dbReference type="PANTHER" id="PTHR45138:SF9">
    <property type="entry name" value="DIGUANYLATE CYCLASE DGCM-RELATED"/>
    <property type="match status" value="1"/>
</dbReference>
<dbReference type="GO" id="GO:0005886">
    <property type="term" value="C:plasma membrane"/>
    <property type="evidence" value="ECO:0007669"/>
    <property type="project" value="TreeGrafter"/>
</dbReference>
<dbReference type="InterPro" id="IPR050469">
    <property type="entry name" value="Diguanylate_Cyclase"/>
</dbReference>
<dbReference type="NCBIfam" id="TIGR00254">
    <property type="entry name" value="GGDEF"/>
    <property type="match status" value="1"/>
</dbReference>
<dbReference type="EMBL" id="CP000555">
    <property type="protein sequence ID" value="ABM95269.1"/>
    <property type="molecule type" value="Genomic_DNA"/>
</dbReference>
<evidence type="ECO:0000259" key="4">
    <source>
        <dbReference type="PROSITE" id="PS50887"/>
    </source>
</evidence>
<evidence type="ECO:0000256" key="3">
    <source>
        <dbReference type="SAM" id="MobiDB-lite"/>
    </source>
</evidence>
<dbReference type="Pfam" id="PF08448">
    <property type="entry name" value="PAS_4"/>
    <property type="match status" value="1"/>
</dbReference>
<dbReference type="Proteomes" id="UP000000366">
    <property type="component" value="Chromosome"/>
</dbReference>
<evidence type="ECO:0000256" key="1">
    <source>
        <dbReference type="ARBA" id="ARBA00012528"/>
    </source>
</evidence>
<organism evidence="5 6">
    <name type="scientific">Methylibium petroleiphilum (strain ATCC BAA-1232 / LMG 22953 / PM1)</name>
    <dbReference type="NCBI Taxonomy" id="420662"/>
    <lineage>
        <taxon>Bacteria</taxon>
        <taxon>Pseudomonadati</taxon>
        <taxon>Pseudomonadota</taxon>
        <taxon>Betaproteobacteria</taxon>
        <taxon>Burkholderiales</taxon>
        <taxon>Sphaerotilaceae</taxon>
        <taxon>Methylibium</taxon>
    </lineage>
</organism>
<dbReference type="GO" id="GO:1902201">
    <property type="term" value="P:negative regulation of bacterial-type flagellum-dependent cell motility"/>
    <property type="evidence" value="ECO:0007669"/>
    <property type="project" value="TreeGrafter"/>
</dbReference>
<gene>
    <name evidence="5" type="ordered locus">Mpe_A2313</name>
</gene>
<feature type="domain" description="GGDEF" evidence="4">
    <location>
        <begin position="191"/>
        <end position="324"/>
    </location>
</feature>
<name>A2SI80_METPP</name>
<sequence>MQGYHGPSTMSVSYESSATASALAEALEKLGLPVYTKDAAGRYTHLNAAAVAALGVPTEACGRTDAELLTAPTAGALRAADQAALARPGASVSEHSLEFGGERREFLGARVPLDGGALLGVWVERSERTRLSGQLQQALHQLEEQQRANEALRSDAENRNASGEPVRSIGRREQFDDQLRREIDLSLREHREFAVVYIHVDAPPAGSPPHDDAGRERVFEAMARLLRSNTRAMDAPCRLEGERFALLLSGMGLATAHARMEGMRRQCATQLVPKGGAALRFTVSMGLASFPHTAQTQAGLLHAAETALAQAVQRGGNHVALASIAFGGATVG</sequence>
<dbReference type="STRING" id="420662.Mpe_A2313"/>
<dbReference type="GO" id="GO:0043709">
    <property type="term" value="P:cell adhesion involved in single-species biofilm formation"/>
    <property type="evidence" value="ECO:0007669"/>
    <property type="project" value="TreeGrafter"/>
</dbReference>
<dbReference type="PROSITE" id="PS50887">
    <property type="entry name" value="GGDEF"/>
    <property type="match status" value="1"/>
</dbReference>
<dbReference type="SUPFAM" id="SSF55073">
    <property type="entry name" value="Nucleotide cyclase"/>
    <property type="match status" value="1"/>
</dbReference>
<dbReference type="SUPFAM" id="SSF55785">
    <property type="entry name" value="PYP-like sensor domain (PAS domain)"/>
    <property type="match status" value="1"/>
</dbReference>
<keyword evidence="6" id="KW-1185">Reference proteome</keyword>
<evidence type="ECO:0000256" key="2">
    <source>
        <dbReference type="ARBA" id="ARBA00034247"/>
    </source>
</evidence>
<dbReference type="Gene3D" id="3.30.70.270">
    <property type="match status" value="1"/>
</dbReference>
<dbReference type="CDD" id="cd01949">
    <property type="entry name" value="GGDEF"/>
    <property type="match status" value="1"/>
</dbReference>
<evidence type="ECO:0000313" key="6">
    <source>
        <dbReference type="Proteomes" id="UP000000366"/>
    </source>
</evidence>
<dbReference type="KEGG" id="mpt:Mpe_A2313"/>
<dbReference type="Gene3D" id="3.30.450.20">
    <property type="entry name" value="PAS domain"/>
    <property type="match status" value="1"/>
</dbReference>
<dbReference type="InterPro" id="IPR029787">
    <property type="entry name" value="Nucleotide_cyclase"/>
</dbReference>
<dbReference type="AlphaFoldDB" id="A2SI80"/>
<dbReference type="PANTHER" id="PTHR45138">
    <property type="entry name" value="REGULATORY COMPONENTS OF SENSORY TRANSDUCTION SYSTEM"/>
    <property type="match status" value="1"/>
</dbReference>
<dbReference type="InterPro" id="IPR043128">
    <property type="entry name" value="Rev_trsase/Diguanyl_cyclase"/>
</dbReference>
<dbReference type="InterPro" id="IPR013656">
    <property type="entry name" value="PAS_4"/>
</dbReference>
<protein>
    <recommendedName>
        <fullName evidence="1">diguanylate cyclase</fullName>
        <ecNumber evidence="1">2.7.7.65</ecNumber>
    </recommendedName>
</protein>
<dbReference type="InterPro" id="IPR000160">
    <property type="entry name" value="GGDEF_dom"/>
</dbReference>
<dbReference type="eggNOG" id="COG3706">
    <property type="taxonomic scope" value="Bacteria"/>
</dbReference>
<dbReference type="GO" id="GO:0052621">
    <property type="term" value="F:diguanylate cyclase activity"/>
    <property type="evidence" value="ECO:0007669"/>
    <property type="project" value="UniProtKB-EC"/>
</dbReference>
<dbReference type="EC" id="2.7.7.65" evidence="1"/>
<evidence type="ECO:0000313" key="5">
    <source>
        <dbReference type="EMBL" id="ABM95269.1"/>
    </source>
</evidence>
<dbReference type="Pfam" id="PF00990">
    <property type="entry name" value="GGDEF"/>
    <property type="match status" value="1"/>
</dbReference>
<feature type="region of interest" description="Disordered" evidence="3">
    <location>
        <begin position="146"/>
        <end position="173"/>
    </location>
</feature>
<proteinExistence type="predicted"/>
<comment type="catalytic activity">
    <reaction evidence="2">
        <text>2 GTP = 3',3'-c-di-GMP + 2 diphosphate</text>
        <dbReference type="Rhea" id="RHEA:24898"/>
        <dbReference type="ChEBI" id="CHEBI:33019"/>
        <dbReference type="ChEBI" id="CHEBI:37565"/>
        <dbReference type="ChEBI" id="CHEBI:58805"/>
        <dbReference type="EC" id="2.7.7.65"/>
    </reaction>
</comment>
<accession>A2SI80</accession>
<reference evidence="5 6" key="1">
    <citation type="journal article" date="2007" name="J. Bacteriol.">
        <title>Whole-genome analysis of the methyl tert-butyl ether-degrading beta-proteobacterium Methylibium petroleiphilum PM1.</title>
        <authorList>
            <person name="Kane S.R."/>
            <person name="Chakicherla A.Y."/>
            <person name="Chain P.S.G."/>
            <person name="Schmidt R."/>
            <person name="Shin M.W."/>
            <person name="Legler T.C."/>
            <person name="Scow K.M."/>
            <person name="Larimer F.W."/>
            <person name="Lucas S.M."/>
            <person name="Richardson P.M."/>
            <person name="Hristova K.R."/>
        </authorList>
    </citation>
    <scope>NUCLEOTIDE SEQUENCE [LARGE SCALE GENOMIC DNA]</scope>
    <source>
        <strain evidence="6">ATCC BAA-1232 / LMG 22953 / PM1</strain>
    </source>
</reference>